<feature type="region of interest" description="Disordered" evidence="5">
    <location>
        <begin position="1498"/>
        <end position="1526"/>
    </location>
</feature>
<dbReference type="RefSeq" id="XP_022321524.1">
    <property type="nucleotide sequence ID" value="XM_022465816.1"/>
</dbReference>
<dbReference type="PANTHER" id="PTHR15729:SF10">
    <property type="entry name" value="GTPASE-ACTIVATING PROTEIN CDGAPR"/>
    <property type="match status" value="1"/>
</dbReference>
<evidence type="ECO:0000313" key="13">
    <source>
        <dbReference type="RefSeq" id="XP_022321522.1"/>
    </source>
</evidence>
<feature type="compositionally biased region" description="Polar residues" evidence="5">
    <location>
        <begin position="1242"/>
        <end position="1259"/>
    </location>
</feature>
<feature type="region of interest" description="Disordered" evidence="5">
    <location>
        <begin position="797"/>
        <end position="856"/>
    </location>
</feature>
<dbReference type="KEGG" id="cvn:111123483"/>
<feature type="compositionally biased region" description="Low complexity" evidence="5">
    <location>
        <begin position="1458"/>
        <end position="1472"/>
    </location>
</feature>
<dbReference type="SUPFAM" id="SSF64268">
    <property type="entry name" value="PX domain"/>
    <property type="match status" value="1"/>
</dbReference>
<dbReference type="Pfam" id="PF07653">
    <property type="entry name" value="SH3_2"/>
    <property type="match status" value="1"/>
</dbReference>
<feature type="compositionally biased region" description="Polar residues" evidence="5">
    <location>
        <begin position="2356"/>
        <end position="2374"/>
    </location>
</feature>
<dbReference type="InterPro" id="IPR036871">
    <property type="entry name" value="PX_dom_sf"/>
</dbReference>
<dbReference type="OrthoDB" id="5873004at2759"/>
<dbReference type="InterPro" id="IPR036028">
    <property type="entry name" value="SH3-like_dom_sf"/>
</dbReference>
<feature type="compositionally biased region" description="Polar residues" evidence="5">
    <location>
        <begin position="2256"/>
        <end position="2267"/>
    </location>
</feature>
<feature type="compositionally biased region" description="Polar residues" evidence="5">
    <location>
        <begin position="1293"/>
        <end position="1303"/>
    </location>
</feature>
<feature type="compositionally biased region" description="Basic and acidic residues" evidence="5">
    <location>
        <begin position="2446"/>
        <end position="2455"/>
    </location>
</feature>
<feature type="compositionally biased region" description="Low complexity" evidence="5">
    <location>
        <begin position="2289"/>
        <end position="2311"/>
    </location>
</feature>
<dbReference type="CDD" id="cd04384">
    <property type="entry name" value="RhoGAP_CdGAP"/>
    <property type="match status" value="1"/>
</dbReference>
<name>A0A8B8D1Y4_CRAVI</name>
<dbReference type="Gene3D" id="2.30.30.40">
    <property type="entry name" value="SH3 Domains"/>
    <property type="match status" value="1"/>
</dbReference>
<dbReference type="RefSeq" id="XP_022321519.1">
    <property type="nucleotide sequence ID" value="XM_022465811.1"/>
</dbReference>
<dbReference type="SUPFAM" id="SSF48350">
    <property type="entry name" value="GTPase activation domain, GAP"/>
    <property type="match status" value="1"/>
</dbReference>
<feature type="region of interest" description="Disordered" evidence="5">
    <location>
        <begin position="891"/>
        <end position="981"/>
    </location>
</feature>
<protein>
    <submittedName>
        <fullName evidence="9 10">Uncharacterized protein LOC111123483 isoform X1</fullName>
    </submittedName>
</protein>
<feature type="region of interest" description="Disordered" evidence="5">
    <location>
        <begin position="2235"/>
        <end position="2428"/>
    </location>
</feature>
<feature type="compositionally biased region" description="Basic and acidic residues" evidence="5">
    <location>
        <begin position="2415"/>
        <end position="2427"/>
    </location>
</feature>
<dbReference type="InterPro" id="IPR051576">
    <property type="entry name" value="PX-Rho_GAP"/>
</dbReference>
<dbReference type="CDD" id="cd11835">
    <property type="entry name" value="SH3_ARHGAP32_33"/>
    <property type="match status" value="1"/>
</dbReference>
<evidence type="ECO:0000313" key="14">
    <source>
        <dbReference type="RefSeq" id="XP_022321523.1"/>
    </source>
</evidence>
<dbReference type="FunFam" id="1.10.555.10:FF:000002">
    <property type="entry name" value="rho GTPase-activating protein 32 isoform X1"/>
    <property type="match status" value="1"/>
</dbReference>
<feature type="region of interest" description="Disordered" evidence="5">
    <location>
        <begin position="2446"/>
        <end position="2479"/>
    </location>
</feature>
<evidence type="ECO:0000256" key="2">
    <source>
        <dbReference type="ARBA" id="ARBA00022443"/>
    </source>
</evidence>
<feature type="compositionally biased region" description="Low complexity" evidence="5">
    <location>
        <begin position="1344"/>
        <end position="1358"/>
    </location>
</feature>
<evidence type="ECO:0000256" key="5">
    <source>
        <dbReference type="SAM" id="MobiDB-lite"/>
    </source>
</evidence>
<evidence type="ECO:0000256" key="1">
    <source>
        <dbReference type="ARBA" id="ARBA00008795"/>
    </source>
</evidence>
<dbReference type="InterPro" id="IPR008936">
    <property type="entry name" value="Rho_GTPase_activation_prot"/>
</dbReference>
<dbReference type="Pfam" id="PF00620">
    <property type="entry name" value="RhoGAP"/>
    <property type="match status" value="1"/>
</dbReference>
<evidence type="ECO:0000313" key="9">
    <source>
        <dbReference type="RefSeq" id="XP_022321518.1"/>
    </source>
</evidence>
<accession>A0A8B8D1Y4</accession>
<dbReference type="PANTHER" id="PTHR15729">
    <property type="entry name" value="CDC42 GTPASE-ACTIVATING PROTEIN"/>
    <property type="match status" value="1"/>
</dbReference>
<dbReference type="InterPro" id="IPR001452">
    <property type="entry name" value="SH3_domain"/>
</dbReference>
<dbReference type="RefSeq" id="XP_022321518.1">
    <property type="nucleotide sequence ID" value="XM_022465810.1"/>
</dbReference>
<dbReference type="PROSITE" id="PS50238">
    <property type="entry name" value="RHOGAP"/>
    <property type="match status" value="1"/>
</dbReference>
<dbReference type="RefSeq" id="XP_022321523.1">
    <property type="nucleotide sequence ID" value="XM_022465815.1"/>
</dbReference>
<feature type="compositionally biased region" description="Low complexity" evidence="5">
    <location>
        <begin position="959"/>
        <end position="969"/>
    </location>
</feature>
<evidence type="ECO:0000259" key="6">
    <source>
        <dbReference type="PROSITE" id="PS50002"/>
    </source>
</evidence>
<feature type="compositionally biased region" description="Low complexity" evidence="5">
    <location>
        <begin position="2468"/>
        <end position="2479"/>
    </location>
</feature>
<feature type="domain" description="Rho-GAP" evidence="7">
    <location>
        <begin position="369"/>
        <end position="560"/>
    </location>
</feature>
<dbReference type="GO" id="GO:0005096">
    <property type="term" value="F:GTPase activator activity"/>
    <property type="evidence" value="ECO:0007669"/>
    <property type="project" value="UniProtKB-KW"/>
</dbReference>
<dbReference type="Proteomes" id="UP000694844">
    <property type="component" value="Chromosome 3"/>
</dbReference>
<keyword evidence="3" id="KW-0343">GTPase activation</keyword>
<feature type="compositionally biased region" description="Low complexity" evidence="5">
    <location>
        <begin position="1270"/>
        <end position="1292"/>
    </location>
</feature>
<evidence type="ECO:0000313" key="11">
    <source>
        <dbReference type="RefSeq" id="XP_022321520.1"/>
    </source>
</evidence>
<dbReference type="FunFam" id="2.30.30.40:FF:000207">
    <property type="entry name" value="CLUMA_CG020965, isoform A"/>
    <property type="match status" value="1"/>
</dbReference>
<evidence type="ECO:0000256" key="4">
    <source>
        <dbReference type="PROSITE-ProRule" id="PRU00192"/>
    </source>
</evidence>
<feature type="compositionally biased region" description="Basic and acidic residues" evidence="5">
    <location>
        <begin position="2312"/>
        <end position="2325"/>
    </location>
</feature>
<dbReference type="PROSITE" id="PS50002">
    <property type="entry name" value="SH3"/>
    <property type="match status" value="1"/>
</dbReference>
<evidence type="ECO:0000313" key="10">
    <source>
        <dbReference type="RefSeq" id="XP_022321519.1"/>
    </source>
</evidence>
<feature type="compositionally biased region" description="Basic and acidic residues" evidence="5">
    <location>
        <begin position="913"/>
        <end position="943"/>
    </location>
</feature>
<dbReference type="SMART" id="SM00326">
    <property type="entry name" value="SH3"/>
    <property type="match status" value="1"/>
</dbReference>
<feature type="compositionally biased region" description="Low complexity" evidence="5">
    <location>
        <begin position="1413"/>
        <end position="1428"/>
    </location>
</feature>
<evidence type="ECO:0000313" key="12">
    <source>
        <dbReference type="RefSeq" id="XP_022321521.1"/>
    </source>
</evidence>
<dbReference type="SUPFAM" id="SSF50044">
    <property type="entry name" value="SH3-domain"/>
    <property type="match status" value="1"/>
</dbReference>
<feature type="compositionally biased region" description="Polar residues" evidence="5">
    <location>
        <begin position="1434"/>
        <end position="1447"/>
    </location>
</feature>
<feature type="region of interest" description="Disordered" evidence="5">
    <location>
        <begin position="2503"/>
        <end position="2523"/>
    </location>
</feature>
<feature type="region of interest" description="Disordered" evidence="5">
    <location>
        <begin position="1407"/>
        <end position="1482"/>
    </location>
</feature>
<keyword evidence="8" id="KW-1185">Reference proteome</keyword>
<feature type="compositionally biased region" description="Basic and acidic residues" evidence="5">
    <location>
        <begin position="2332"/>
        <end position="2348"/>
    </location>
</feature>
<evidence type="ECO:0000259" key="7">
    <source>
        <dbReference type="PROSITE" id="PS50238"/>
    </source>
</evidence>
<feature type="region of interest" description="Disordered" evidence="5">
    <location>
        <begin position="1242"/>
        <end position="1303"/>
    </location>
</feature>
<feature type="compositionally biased region" description="Basic and acidic residues" evidence="5">
    <location>
        <begin position="834"/>
        <end position="843"/>
    </location>
</feature>
<proteinExistence type="inferred from homology"/>
<evidence type="ECO:0000313" key="8">
    <source>
        <dbReference type="Proteomes" id="UP000694844"/>
    </source>
</evidence>
<dbReference type="Gene3D" id="1.10.555.10">
    <property type="entry name" value="Rho GTPase activation protein"/>
    <property type="match status" value="1"/>
</dbReference>
<dbReference type="GO" id="GO:0035091">
    <property type="term" value="F:phosphatidylinositol binding"/>
    <property type="evidence" value="ECO:0007669"/>
    <property type="project" value="InterPro"/>
</dbReference>
<feature type="domain" description="SH3" evidence="6">
    <location>
        <begin position="250"/>
        <end position="312"/>
    </location>
</feature>
<feature type="region of interest" description="Disordered" evidence="5">
    <location>
        <begin position="1321"/>
        <end position="1381"/>
    </location>
</feature>
<dbReference type="RefSeq" id="XP_022321522.1">
    <property type="nucleotide sequence ID" value="XM_022465814.1"/>
</dbReference>
<dbReference type="InterPro" id="IPR000198">
    <property type="entry name" value="RhoGAP_dom"/>
</dbReference>
<organism evidence="8 10">
    <name type="scientific">Crassostrea virginica</name>
    <name type="common">Eastern oyster</name>
    <dbReference type="NCBI Taxonomy" id="6565"/>
    <lineage>
        <taxon>Eukaryota</taxon>
        <taxon>Metazoa</taxon>
        <taxon>Spiralia</taxon>
        <taxon>Lophotrochozoa</taxon>
        <taxon>Mollusca</taxon>
        <taxon>Bivalvia</taxon>
        <taxon>Autobranchia</taxon>
        <taxon>Pteriomorphia</taxon>
        <taxon>Ostreida</taxon>
        <taxon>Ostreoidea</taxon>
        <taxon>Ostreidae</taxon>
        <taxon>Crassostrea</taxon>
    </lineage>
</organism>
<dbReference type="RefSeq" id="XP_022321520.1">
    <property type="nucleotide sequence ID" value="XM_022465812.1"/>
</dbReference>
<reference evidence="9 10" key="1">
    <citation type="submission" date="2025-04" db="UniProtKB">
        <authorList>
            <consortium name="RefSeq"/>
        </authorList>
    </citation>
    <scope>IDENTIFICATION</scope>
    <source>
        <tissue evidence="9 10">Whole sample</tissue>
    </source>
</reference>
<comment type="similarity">
    <text evidence="1">Belongs to the PX domain-containing GAP family.</text>
</comment>
<gene>
    <name evidence="9 10 11 12 13 14 15" type="primary">LOC111123483</name>
</gene>
<sequence length="2523" mass="281679">MAFEVQNIYSTPQIPRKRPCLRPRRMTLIDLRNVRVDEDDNQPYRKCSTATIRSEGTGTQYYSKHGGIQHMYDSSDTSSLDSFKSNSSCMRIRRVSSSIDGSSRFPRLLECAHFHYDVVDLPNFQASLCDEEQENFHHVAGEEEGGNFLIKITCGKKGWMVKRTHKNFCMLDRQLHKCMFDRKFSRLPELQKSEEGKSPKEMELFLQSYLTRFSDIAGNMINCGSILNWFEIDNRGNRLLVMDDSGINTPAIAAAHAVKRYTSQAIDEISLEVGDIVSVIDMPSIDDTIWWRGKRGFEVGFFPAECVEVIGDKIPASVQSMVPINSNSKKPLVRKHGKFLSFLRMFFNTRPPRNQLKQSGIVKERVFGCDLGEHLLNSGHDVPLVLKCCSAFIEEMGIVDGIYRLSGITSNIQKLRLAFDEDRVPDLTEEIYLQDIHCISSLLKMYFRELPNPLLTYQLYDKFADAVRDEDNKLWKIHDVVQQLPPPHYRTTEFLMRHLAKVAAFGKETGMHSKNLAIVWAPNLLRSKELECGGGAAALQGVGIQAVVTECLIVYADLIFSDKLPSYSSPELKPSRKKPRPKSLAISTPTKLITLEEARERALSASLRPPHQKYIDVGSGPKGLPEKYHTVLDLPGYRKKTPLKEVGNLKAKKSPSGWRSIFSKGNRQSSMKHKNYKTGLSQSLGTGMERKAITEEDVQTWKRRRLRGAKSAESLLVLPQSTSIDSTKRMSRLVDENMLMKMFQEEESRRPLGHKRSLSSESPRSLMHTEEPVTYPSYILAGSREMAIDVYDMKDGVENENPEKRKQKQTFVRSEPKRRVVSHRRTPSAPLSPKLDESRDKSRSPKMSKQKGISQSVIEIEHRGTEGLRENLMSSSIDAEKFVLHMDDKDLLKPIDQKGRSPTSDSRKLRKSPQRDSKEMSSSPKEQKKTMEKSGKSKKKEEVIDLPESPGARRKNWLSSSSSTPSTTPDEPPLHQYFSRHHDYAEITNSDSELTDNAPSSSTLKAEENANRLSDNYDNVDNAMFYLPSDETDLLQSIDQATNLQSISQANDNSVATYSFSGSETKFSSVEFTQTRTEDCSRMSKCLSVPSDIQKSLENLTSGSQTDLLSSITLSEVSTSIDSFSLSEETNSGVDRKRRSASLDSLTESPLARTLIEINAQIDQAFKNQVQRAKKLKEEKSMSIDSGDFKEEIVTSMYESENQEANTFVDRPAAEVQVVETPRLIRAPLRSAKEQNFSLNLGSSAESTNFSPSSQQSKSRTPEEHLVAFSSVQQIHSASSSSESRIISPQESPKQNLKGSASSLVAMSPMSSPVLARTAMSPLTSPVQRRPRRSQPGTPTQPWSPDSPASSPGAAQGGIVSPLMSPASSDQSFDYDSQQRKMLSRRGKVTFDLSDDDLHFLAQQGKKRDTLTRTDSNSSTSTVSSLSSPEARVKQTTKPENSQSAIPKQSAKRDFPHLLLSSSNTDTKSTSSPRSPRNQPRWEDLAGLNQDFRAMAGLDKSNKSQSKAKEMKSTAPLTKSSNNHEHLDPSFDKKLQDLSNFNELWKNQLAPTGDVCRLTDDKDSGHCENKHQLKRSITLPASMELPQGFDQRERTPECGTDERTVIEHKPMIKKSLTDCDLPQIKHCSIVTQGSTDTSSSSEMHLCESGASLVVHEETSMEQSQMNICRNDSYNQAVGHLLGQNDIQSEKQNGKSTQKNTKINKIHKIDGKEVMLNMPVLPPLELSGFPQFENSDEVPITGASRLSCDKSEEKTIERNDLLGTEASFPVNLSDSYYDNSDMNSYGGDNSVNMNSFGGQSSMMEDIDINESCFGIPTHQNLSNEMRERMQDRFKVKKDHSPIFSGDMQADLVVQEFPNPMGMDESYDHPHGMEVEATGYTSITRPAEDIQLLSQGPLITAEPFVVEQIEPSSQMVKPIDNSEEEAQNAINADKELNMTLQSSLNQNACFVPSCESEVAMETDVCSRKDGPLPQLPPPEQEFLEVRRPRVMKTIKKNPSSEGSSEKGENEVIVEHRASFKKKAPVPLPTAKLRKERKQPMEVVDFSDLNDDVFVDDIKSNITSSKLVSHVQHKSVAERCVGNFPALEEPPNRSSLDESVLQMASSRHGDFTAEDGFSSHSEDVRFTKAHKSTKLQSLKELFEKSCKESAEKFRMSNPSSQENLVCLPTQQSPETNRVVNARASFGKQKSYSQIEQSSFEQLGACSAVSDNFNVPGNRRSISTDVGYEFQMSKTIGCRSEKIEKPIGMGKPPKHRSVSRTRTGSESSMCESDQRSRSSRSVDGSPKFAREGSLSSKSSPKSQRDSSPFSQISSDDSPRGIRRCSEESSPRSVRHQSSEESSPKVLRVKSDGSPRGTRHVSFQSHNQSVTTSQGQPSGSGMVVMSSEKNERMTKSCSVLNTQGASRSGGSQDTMSRSLTLEHSHSLEEAATHLKRRGSIKELMHFFESKHEGIEEEPKRNGRQRVHSVSPTLGLSQSHSRSSESLTLVNVRHSLELPSSSALSTLEGISRPQPVRMGPKPFYSVKNN</sequence>
<keyword evidence="2 4" id="KW-0728">SH3 domain</keyword>
<evidence type="ECO:0000313" key="15">
    <source>
        <dbReference type="RefSeq" id="XP_022321524.1"/>
    </source>
</evidence>
<dbReference type="RefSeq" id="XP_022321521.1">
    <property type="nucleotide sequence ID" value="XM_022465813.1"/>
</dbReference>
<dbReference type="GO" id="GO:0007264">
    <property type="term" value="P:small GTPase-mediated signal transduction"/>
    <property type="evidence" value="ECO:0007669"/>
    <property type="project" value="TreeGrafter"/>
</dbReference>
<feature type="region of interest" description="Disordered" evidence="5">
    <location>
        <begin position="745"/>
        <end position="770"/>
    </location>
</feature>
<dbReference type="SMART" id="SM00324">
    <property type="entry name" value="RhoGAP"/>
    <property type="match status" value="1"/>
</dbReference>
<feature type="compositionally biased region" description="Polar residues" evidence="5">
    <location>
        <begin position="2390"/>
        <end position="2414"/>
    </location>
</feature>
<dbReference type="GeneID" id="111123483"/>
<evidence type="ECO:0000256" key="3">
    <source>
        <dbReference type="ARBA" id="ARBA00022468"/>
    </source>
</evidence>